<sequence length="101" mass="11881">MRLVHLLVLMKRKEVYLVAYSLRKLNRCEMFACFQVFLFFFIYTGAFSHIIDRGSHAINFILLYTVFNLRQTILEISMASSILAYKFRAPFAWITSPLCSN</sequence>
<accession>A0A068V783</accession>
<organism evidence="2 3">
    <name type="scientific">Coffea canephora</name>
    <name type="common">Robusta coffee</name>
    <dbReference type="NCBI Taxonomy" id="49390"/>
    <lineage>
        <taxon>Eukaryota</taxon>
        <taxon>Viridiplantae</taxon>
        <taxon>Streptophyta</taxon>
        <taxon>Embryophyta</taxon>
        <taxon>Tracheophyta</taxon>
        <taxon>Spermatophyta</taxon>
        <taxon>Magnoliopsida</taxon>
        <taxon>eudicotyledons</taxon>
        <taxon>Gunneridae</taxon>
        <taxon>Pentapetalae</taxon>
        <taxon>asterids</taxon>
        <taxon>lamiids</taxon>
        <taxon>Gentianales</taxon>
        <taxon>Rubiaceae</taxon>
        <taxon>Ixoroideae</taxon>
        <taxon>Gardenieae complex</taxon>
        <taxon>Bertiereae - Coffeeae clade</taxon>
        <taxon>Coffeeae</taxon>
        <taxon>Coffea</taxon>
    </lineage>
</organism>
<dbReference type="PhylomeDB" id="A0A068V783"/>
<dbReference type="AlphaFoldDB" id="A0A068V783"/>
<reference evidence="3" key="1">
    <citation type="journal article" date="2014" name="Science">
        <title>The coffee genome provides insight into the convergent evolution of caffeine biosynthesis.</title>
        <authorList>
            <person name="Denoeud F."/>
            <person name="Carretero-Paulet L."/>
            <person name="Dereeper A."/>
            <person name="Droc G."/>
            <person name="Guyot R."/>
            <person name="Pietrella M."/>
            <person name="Zheng C."/>
            <person name="Alberti A."/>
            <person name="Anthony F."/>
            <person name="Aprea G."/>
            <person name="Aury J.M."/>
            <person name="Bento P."/>
            <person name="Bernard M."/>
            <person name="Bocs S."/>
            <person name="Campa C."/>
            <person name="Cenci A."/>
            <person name="Combes M.C."/>
            <person name="Crouzillat D."/>
            <person name="Da Silva C."/>
            <person name="Daddiego L."/>
            <person name="De Bellis F."/>
            <person name="Dussert S."/>
            <person name="Garsmeur O."/>
            <person name="Gayraud T."/>
            <person name="Guignon V."/>
            <person name="Jahn K."/>
            <person name="Jamilloux V."/>
            <person name="Joet T."/>
            <person name="Labadie K."/>
            <person name="Lan T."/>
            <person name="Leclercq J."/>
            <person name="Lepelley M."/>
            <person name="Leroy T."/>
            <person name="Li L.T."/>
            <person name="Librado P."/>
            <person name="Lopez L."/>
            <person name="Munoz A."/>
            <person name="Noel B."/>
            <person name="Pallavicini A."/>
            <person name="Perrotta G."/>
            <person name="Poncet V."/>
            <person name="Pot D."/>
            <person name="Priyono X."/>
            <person name="Rigoreau M."/>
            <person name="Rouard M."/>
            <person name="Rozas J."/>
            <person name="Tranchant-Dubreuil C."/>
            <person name="VanBuren R."/>
            <person name="Zhang Q."/>
            <person name="Andrade A.C."/>
            <person name="Argout X."/>
            <person name="Bertrand B."/>
            <person name="de Kochko A."/>
            <person name="Graziosi G."/>
            <person name="Henry R.J."/>
            <person name="Jayarama X."/>
            <person name="Ming R."/>
            <person name="Nagai C."/>
            <person name="Rounsley S."/>
            <person name="Sankoff D."/>
            <person name="Giuliano G."/>
            <person name="Albert V.A."/>
            <person name="Wincker P."/>
            <person name="Lashermes P."/>
        </authorList>
    </citation>
    <scope>NUCLEOTIDE SEQUENCE [LARGE SCALE GENOMIC DNA]</scope>
    <source>
        <strain evidence="3">cv. DH200-94</strain>
    </source>
</reference>
<dbReference type="Gramene" id="CDP16412">
    <property type="protein sequence ID" value="CDP16412"/>
    <property type="gene ID" value="GSCOC_T00018280001"/>
</dbReference>
<keyword evidence="3" id="KW-1185">Reference proteome</keyword>
<proteinExistence type="predicted"/>
<protein>
    <submittedName>
        <fullName evidence="2">Uncharacterized protein</fullName>
    </submittedName>
</protein>
<dbReference type="InParanoid" id="A0A068V783"/>
<dbReference type="STRING" id="49390.A0A068V783"/>
<dbReference type="Proteomes" id="UP000295252">
    <property type="component" value="Chromosome VI"/>
</dbReference>
<evidence type="ECO:0000313" key="2">
    <source>
        <dbReference type="EMBL" id="CDP16412.1"/>
    </source>
</evidence>
<keyword evidence="1" id="KW-0472">Membrane</keyword>
<evidence type="ECO:0000313" key="3">
    <source>
        <dbReference type="Proteomes" id="UP000295252"/>
    </source>
</evidence>
<dbReference type="EMBL" id="HG739208">
    <property type="protein sequence ID" value="CDP16412.1"/>
    <property type="molecule type" value="Genomic_DNA"/>
</dbReference>
<keyword evidence="1" id="KW-0812">Transmembrane</keyword>
<keyword evidence="1" id="KW-1133">Transmembrane helix</keyword>
<name>A0A068V783_COFCA</name>
<feature type="transmembrane region" description="Helical" evidence="1">
    <location>
        <begin position="31"/>
        <end position="51"/>
    </location>
</feature>
<evidence type="ECO:0000256" key="1">
    <source>
        <dbReference type="SAM" id="Phobius"/>
    </source>
</evidence>
<gene>
    <name evidence="2" type="ORF">GSCOC_T00018280001</name>
</gene>